<dbReference type="RefSeq" id="WP_142047108.1">
    <property type="nucleotide sequence ID" value="NZ_VFPA01000001.1"/>
</dbReference>
<dbReference type="AlphaFoldDB" id="A0A543DVP2"/>
<dbReference type="Proteomes" id="UP000315677">
    <property type="component" value="Unassembled WGS sequence"/>
</dbReference>
<keyword evidence="6" id="KW-1185">Reference proteome</keyword>
<dbReference type="SUPFAM" id="SSF53850">
    <property type="entry name" value="Periplasmic binding protein-like II"/>
    <property type="match status" value="1"/>
</dbReference>
<dbReference type="GO" id="GO:1901982">
    <property type="term" value="F:maltose binding"/>
    <property type="evidence" value="ECO:0007669"/>
    <property type="project" value="TreeGrafter"/>
</dbReference>
<dbReference type="PROSITE" id="PS51318">
    <property type="entry name" value="TAT"/>
    <property type="match status" value="1"/>
</dbReference>
<dbReference type="PANTHER" id="PTHR30061:SF50">
    <property type="entry name" value="MALTOSE_MALTODEXTRIN-BINDING PERIPLASMIC PROTEIN"/>
    <property type="match status" value="1"/>
</dbReference>
<comment type="similarity">
    <text evidence="1">Belongs to the bacterial solute-binding protein 1 family.</text>
</comment>
<evidence type="ECO:0000313" key="6">
    <source>
        <dbReference type="Proteomes" id="UP000315677"/>
    </source>
</evidence>
<feature type="chain" id="PRO_5038502982" evidence="4">
    <location>
        <begin position="24"/>
        <end position="411"/>
    </location>
</feature>
<sequence>MVARISRRRMLGAAGAAALGATAGSVTGCAAHSDPRTVLSVWDYWTAGGTSAAADWVHEQYMAHRPDVRVERQVVPFDQYKRTVLQSASAGDVPDVLAIDNSDVAAFAAIGLLDDLTDRIAVWSGAADILPAAWRTTEYRGRRFAVPDTVNDLALYYDRTVLDAAGVRPPSTWDELREAAARLTTDGRYGFAVSAVQSEEATLQFLPWLWQAGGDVPTLAGTGGQAALGLYRELLDAGHMSRGTLGWTQADLLNQFVNGQTAMMVNGPWQIPELSTSDVDWAVAPLPRRDTAATVIGAEDLGICAGAPHADLAWDFVTFCKSLPVATRYTQISNQLPSSRTVSEDPHWSADPALSVFTSQLDVARPRAYGENYLAISQDIQKAIQAALTGQAPVADALQQAQDAIGGKLAA</sequence>
<organism evidence="5 6">
    <name type="scientific">Pseudonocardia kunmingensis</name>
    <dbReference type="NCBI Taxonomy" id="630975"/>
    <lineage>
        <taxon>Bacteria</taxon>
        <taxon>Bacillati</taxon>
        <taxon>Actinomycetota</taxon>
        <taxon>Actinomycetes</taxon>
        <taxon>Pseudonocardiales</taxon>
        <taxon>Pseudonocardiaceae</taxon>
        <taxon>Pseudonocardia</taxon>
    </lineage>
</organism>
<proteinExistence type="inferred from homology"/>
<dbReference type="CDD" id="cd13585">
    <property type="entry name" value="PBP2_TMBP_like"/>
    <property type="match status" value="1"/>
</dbReference>
<dbReference type="GO" id="GO:0015768">
    <property type="term" value="P:maltose transport"/>
    <property type="evidence" value="ECO:0007669"/>
    <property type="project" value="TreeGrafter"/>
</dbReference>
<evidence type="ECO:0000256" key="2">
    <source>
        <dbReference type="ARBA" id="ARBA00022448"/>
    </source>
</evidence>
<dbReference type="OrthoDB" id="9780991at2"/>
<evidence type="ECO:0000256" key="1">
    <source>
        <dbReference type="ARBA" id="ARBA00008520"/>
    </source>
</evidence>
<protein>
    <submittedName>
        <fullName evidence="5">Carbohydrate ABC transporter substrate-binding protein (CUT1 family)</fullName>
    </submittedName>
</protein>
<dbReference type="Pfam" id="PF01547">
    <property type="entry name" value="SBP_bac_1"/>
    <property type="match status" value="1"/>
</dbReference>
<dbReference type="EMBL" id="VFPA01000001">
    <property type="protein sequence ID" value="TQM13396.1"/>
    <property type="molecule type" value="Genomic_DNA"/>
</dbReference>
<keyword evidence="2" id="KW-0813">Transport</keyword>
<dbReference type="InterPro" id="IPR006311">
    <property type="entry name" value="TAT_signal"/>
</dbReference>
<name>A0A543DVP2_9PSEU</name>
<dbReference type="GO" id="GO:0042956">
    <property type="term" value="P:maltodextrin transmembrane transport"/>
    <property type="evidence" value="ECO:0007669"/>
    <property type="project" value="TreeGrafter"/>
</dbReference>
<evidence type="ECO:0000256" key="3">
    <source>
        <dbReference type="ARBA" id="ARBA00022729"/>
    </source>
</evidence>
<dbReference type="Gene3D" id="3.40.190.10">
    <property type="entry name" value="Periplasmic binding protein-like II"/>
    <property type="match status" value="2"/>
</dbReference>
<keyword evidence="3 4" id="KW-0732">Signal</keyword>
<dbReference type="PROSITE" id="PS51257">
    <property type="entry name" value="PROKAR_LIPOPROTEIN"/>
    <property type="match status" value="1"/>
</dbReference>
<reference evidence="5 6" key="1">
    <citation type="submission" date="2019-06" db="EMBL/GenBank/DDBJ databases">
        <title>Sequencing the genomes of 1000 actinobacteria strains.</title>
        <authorList>
            <person name="Klenk H.-P."/>
        </authorList>
    </citation>
    <scope>NUCLEOTIDE SEQUENCE [LARGE SCALE GENOMIC DNA]</scope>
    <source>
        <strain evidence="5 6">DSM 45301</strain>
    </source>
</reference>
<dbReference type="PANTHER" id="PTHR30061">
    <property type="entry name" value="MALTOSE-BINDING PERIPLASMIC PROTEIN"/>
    <property type="match status" value="1"/>
</dbReference>
<gene>
    <name evidence="5" type="ORF">FB558_0132</name>
</gene>
<evidence type="ECO:0000256" key="4">
    <source>
        <dbReference type="SAM" id="SignalP"/>
    </source>
</evidence>
<comment type="caution">
    <text evidence="5">The sequence shown here is derived from an EMBL/GenBank/DDBJ whole genome shotgun (WGS) entry which is preliminary data.</text>
</comment>
<dbReference type="GO" id="GO:0055052">
    <property type="term" value="C:ATP-binding cassette (ABC) transporter complex, substrate-binding subunit-containing"/>
    <property type="evidence" value="ECO:0007669"/>
    <property type="project" value="TreeGrafter"/>
</dbReference>
<accession>A0A543DVP2</accession>
<evidence type="ECO:0000313" key="5">
    <source>
        <dbReference type="EMBL" id="TQM13396.1"/>
    </source>
</evidence>
<dbReference type="InterPro" id="IPR006059">
    <property type="entry name" value="SBP"/>
</dbReference>
<feature type="signal peptide" evidence="4">
    <location>
        <begin position="1"/>
        <end position="23"/>
    </location>
</feature>